<dbReference type="OrthoDB" id="4990279at2"/>
<reference evidence="2 3" key="2">
    <citation type="submission" date="2019-08" db="EMBL/GenBank/DDBJ databases">
        <title>Jejuicoccus antrihumi gen. nov., sp. nov., a new member of the family Dermacoccaceae isolated from a cave.</title>
        <authorList>
            <person name="Schumann P."/>
            <person name="Kim I.S."/>
        </authorList>
    </citation>
    <scope>NUCLEOTIDE SEQUENCE [LARGE SCALE GENOMIC DNA]</scope>
    <source>
        <strain evidence="2 3">C5-26</strain>
    </source>
</reference>
<name>A0A563E157_9MICO</name>
<dbReference type="SUPFAM" id="SSF110849">
    <property type="entry name" value="ParB/Sulfiredoxin"/>
    <property type="match status" value="1"/>
</dbReference>
<dbReference type="InterPro" id="IPR003115">
    <property type="entry name" value="ParB_N"/>
</dbReference>
<accession>A0A563E157</accession>
<feature type="domain" description="ParB-like N-terminal" evidence="1">
    <location>
        <begin position="26"/>
        <end position="109"/>
    </location>
</feature>
<comment type="caution">
    <text evidence="2">The sequence shown here is derived from an EMBL/GenBank/DDBJ whole genome shotgun (WGS) entry which is preliminary data.</text>
</comment>
<keyword evidence="3" id="KW-1185">Reference proteome</keyword>
<evidence type="ECO:0000259" key="1">
    <source>
        <dbReference type="SMART" id="SM00470"/>
    </source>
</evidence>
<dbReference type="RefSeq" id="WP_146317025.1">
    <property type="nucleotide sequence ID" value="NZ_VCQV01000015.1"/>
</dbReference>
<protein>
    <recommendedName>
        <fullName evidence="1">ParB-like N-terminal domain-containing protein</fullName>
    </recommendedName>
</protein>
<sequence>MSESALIEEDAVVTTPMSAAPRDGLREVDIRLVDWHEQVQPLRLAAVMESVLEIGVREPVQVARRGDRFMVLDGAHRARAAQALGQRTLQCRLIDLPDDAPVDGWIHRLPGQLPLDAVALREDGAGRVVALVSDGGGTRDLRAPLANDGSYFAALHTLSRLYRNTPYERVEAGDPATSVGTEIGWVMPTWGTICELVEDYGLLPAGVTRLSRYLP</sequence>
<dbReference type="InterPro" id="IPR036086">
    <property type="entry name" value="ParB/Sulfiredoxin_sf"/>
</dbReference>
<dbReference type="Proteomes" id="UP000320244">
    <property type="component" value="Unassembled WGS sequence"/>
</dbReference>
<proteinExistence type="predicted"/>
<dbReference type="Pfam" id="PF02195">
    <property type="entry name" value="ParB_N"/>
    <property type="match status" value="1"/>
</dbReference>
<organism evidence="2 3">
    <name type="scientific">Leekyejoonella antrihumi</name>
    <dbReference type="NCBI Taxonomy" id="1660198"/>
    <lineage>
        <taxon>Bacteria</taxon>
        <taxon>Bacillati</taxon>
        <taxon>Actinomycetota</taxon>
        <taxon>Actinomycetes</taxon>
        <taxon>Micrococcales</taxon>
        <taxon>Dermacoccaceae</taxon>
        <taxon>Leekyejoonella</taxon>
    </lineage>
</organism>
<dbReference type="SMART" id="SM00470">
    <property type="entry name" value="ParB"/>
    <property type="match status" value="1"/>
</dbReference>
<dbReference type="Gene3D" id="3.90.1530.10">
    <property type="entry name" value="Conserved hypothetical protein from pyrococcus furiosus pfu- 392566-001, ParB domain"/>
    <property type="match status" value="1"/>
</dbReference>
<dbReference type="EMBL" id="VCQV01000015">
    <property type="protein sequence ID" value="TWP35963.1"/>
    <property type="molecule type" value="Genomic_DNA"/>
</dbReference>
<evidence type="ECO:0000313" key="2">
    <source>
        <dbReference type="EMBL" id="TWP35963.1"/>
    </source>
</evidence>
<gene>
    <name evidence="2" type="ORF">FGL98_12075</name>
</gene>
<dbReference type="AlphaFoldDB" id="A0A563E157"/>
<reference evidence="2 3" key="1">
    <citation type="submission" date="2019-05" db="EMBL/GenBank/DDBJ databases">
        <authorList>
            <person name="Lee S.D."/>
        </authorList>
    </citation>
    <scope>NUCLEOTIDE SEQUENCE [LARGE SCALE GENOMIC DNA]</scope>
    <source>
        <strain evidence="2 3">C5-26</strain>
    </source>
</reference>
<evidence type="ECO:0000313" key="3">
    <source>
        <dbReference type="Proteomes" id="UP000320244"/>
    </source>
</evidence>